<gene>
    <name evidence="8" type="primary">mobA</name>
    <name evidence="10" type="ordered locus">Clos_1095</name>
</gene>
<dbReference type="EMBL" id="CP000853">
    <property type="protein sequence ID" value="ABW18641.1"/>
    <property type="molecule type" value="Genomic_DNA"/>
</dbReference>
<comment type="cofactor">
    <cofactor evidence="8">
        <name>Mg(2+)</name>
        <dbReference type="ChEBI" id="CHEBI:18420"/>
    </cofactor>
</comment>
<dbReference type="Pfam" id="PF12804">
    <property type="entry name" value="NTP_transf_3"/>
    <property type="match status" value="1"/>
</dbReference>
<dbReference type="RefSeq" id="WP_012158953.1">
    <property type="nucleotide sequence ID" value="NC_009922.1"/>
</dbReference>
<dbReference type="EC" id="2.7.7.77" evidence="8"/>
<comment type="domain">
    <text evidence="8">The N-terminal domain determines nucleotide recognition and specific binding, while the C-terminal domain determines the specific binding to the target protein.</text>
</comment>
<keyword evidence="1 8" id="KW-0963">Cytoplasm</keyword>
<dbReference type="GO" id="GO:0061603">
    <property type="term" value="F:molybdenum cofactor guanylyltransferase activity"/>
    <property type="evidence" value="ECO:0007669"/>
    <property type="project" value="UniProtKB-EC"/>
</dbReference>
<dbReference type="HAMAP" id="MF_00316">
    <property type="entry name" value="MobA"/>
    <property type="match status" value="1"/>
</dbReference>
<feature type="binding site" evidence="8">
    <location>
        <position position="100"/>
    </location>
    <ligand>
        <name>GTP</name>
        <dbReference type="ChEBI" id="CHEBI:37565"/>
    </ligand>
</feature>
<dbReference type="GO" id="GO:0005737">
    <property type="term" value="C:cytoplasm"/>
    <property type="evidence" value="ECO:0007669"/>
    <property type="project" value="UniProtKB-SubCell"/>
</dbReference>
<keyword evidence="4 8" id="KW-0547">Nucleotide-binding</keyword>
<name>A8MGU7_ALKOO</name>
<dbReference type="CDD" id="cd02503">
    <property type="entry name" value="MobA"/>
    <property type="match status" value="1"/>
</dbReference>
<comment type="subcellular location">
    <subcellularLocation>
        <location evidence="8">Cytoplasm</location>
    </subcellularLocation>
</comment>
<dbReference type="eggNOG" id="COG0746">
    <property type="taxonomic scope" value="Bacteria"/>
</dbReference>
<evidence type="ECO:0000256" key="6">
    <source>
        <dbReference type="ARBA" id="ARBA00023134"/>
    </source>
</evidence>
<organism evidence="10 11">
    <name type="scientific">Alkaliphilus oremlandii (strain OhILAs)</name>
    <name type="common">Clostridium oremlandii (strain OhILAs)</name>
    <dbReference type="NCBI Taxonomy" id="350688"/>
    <lineage>
        <taxon>Bacteria</taxon>
        <taxon>Bacillati</taxon>
        <taxon>Bacillota</taxon>
        <taxon>Clostridia</taxon>
        <taxon>Peptostreptococcales</taxon>
        <taxon>Natronincolaceae</taxon>
        <taxon>Alkaliphilus</taxon>
    </lineage>
</organism>
<dbReference type="GO" id="GO:0005525">
    <property type="term" value="F:GTP binding"/>
    <property type="evidence" value="ECO:0007669"/>
    <property type="project" value="UniProtKB-UniRule"/>
</dbReference>
<comment type="similarity">
    <text evidence="8">Belongs to the MobA family.</text>
</comment>
<dbReference type="PANTHER" id="PTHR19136:SF81">
    <property type="entry name" value="MOLYBDENUM COFACTOR GUANYLYLTRANSFERASE"/>
    <property type="match status" value="1"/>
</dbReference>
<sequence length="197" mass="22436">MDVKKVTGLVLAGGNSTRMGQNKSLLKIDSKSLIEIVVEKLKNLFDEIIVVTNNPENYPMLKDIRFEKDCIETPVKNSLVGIYTGLLKSSNDHVFVVACDMPFLNMDLVQHMLSELGNEDILVPFLEGHYEPLHAIYNKTCLANIKHMIDIGNYKIINLYNDVKTIYVNEKEIRSIDPQLKSFMNINTKDIFDSLDK</sequence>
<dbReference type="InterPro" id="IPR029044">
    <property type="entry name" value="Nucleotide-diphossugar_trans"/>
</dbReference>
<feature type="binding site" evidence="8">
    <location>
        <position position="23"/>
    </location>
    <ligand>
        <name>GTP</name>
        <dbReference type="ChEBI" id="CHEBI:37565"/>
    </ligand>
</feature>
<evidence type="ECO:0000256" key="8">
    <source>
        <dbReference type="HAMAP-Rule" id="MF_00316"/>
    </source>
</evidence>
<keyword evidence="3 8" id="KW-0479">Metal-binding</keyword>
<keyword evidence="11" id="KW-1185">Reference proteome</keyword>
<dbReference type="GO" id="GO:0006777">
    <property type="term" value="P:Mo-molybdopterin cofactor biosynthetic process"/>
    <property type="evidence" value="ECO:0007669"/>
    <property type="project" value="UniProtKB-KW"/>
</dbReference>
<evidence type="ECO:0000256" key="7">
    <source>
        <dbReference type="ARBA" id="ARBA00023150"/>
    </source>
</evidence>
<dbReference type="SUPFAM" id="SSF53448">
    <property type="entry name" value="Nucleotide-diphospho-sugar transferases"/>
    <property type="match status" value="1"/>
</dbReference>
<keyword evidence="6 8" id="KW-0342">GTP-binding</keyword>
<keyword evidence="2 8" id="KW-0808">Transferase</keyword>
<dbReference type="OrthoDB" id="9788394at2"/>
<comment type="function">
    <text evidence="8">Transfers a GMP moiety from GTP to Mo-molybdopterin (Mo-MPT) cofactor (Moco or molybdenum cofactor) to form Mo-molybdopterin guanine dinucleotide (Mo-MGD) cofactor.</text>
</comment>
<keyword evidence="7 8" id="KW-0501">Molybdenum cofactor biosynthesis</keyword>
<feature type="binding site" evidence="8">
    <location>
        <position position="69"/>
    </location>
    <ligand>
        <name>GTP</name>
        <dbReference type="ChEBI" id="CHEBI:37565"/>
    </ligand>
</feature>
<evidence type="ECO:0000259" key="9">
    <source>
        <dbReference type="Pfam" id="PF12804"/>
    </source>
</evidence>
<dbReference type="InterPro" id="IPR013482">
    <property type="entry name" value="Molybde_CF_guanTrfase"/>
</dbReference>
<dbReference type="PANTHER" id="PTHR19136">
    <property type="entry name" value="MOLYBDENUM COFACTOR GUANYLYLTRANSFERASE"/>
    <property type="match status" value="1"/>
</dbReference>
<evidence type="ECO:0000256" key="1">
    <source>
        <dbReference type="ARBA" id="ARBA00022490"/>
    </source>
</evidence>
<feature type="binding site" evidence="8">
    <location>
        <position position="100"/>
    </location>
    <ligand>
        <name>Mg(2+)</name>
        <dbReference type="ChEBI" id="CHEBI:18420"/>
    </ligand>
</feature>
<comment type="caution">
    <text evidence="8">Lacks conserved residue(s) required for the propagation of feature annotation.</text>
</comment>
<evidence type="ECO:0000313" key="11">
    <source>
        <dbReference type="Proteomes" id="UP000000269"/>
    </source>
</evidence>
<feature type="domain" description="MobA-like NTP transferase" evidence="9">
    <location>
        <begin position="8"/>
        <end position="157"/>
    </location>
</feature>
<evidence type="ECO:0000256" key="3">
    <source>
        <dbReference type="ARBA" id="ARBA00022723"/>
    </source>
</evidence>
<evidence type="ECO:0000256" key="5">
    <source>
        <dbReference type="ARBA" id="ARBA00022842"/>
    </source>
</evidence>
<accession>A8MGU7</accession>
<dbReference type="HOGENOM" id="CLU_055597_2_1_9"/>
<reference evidence="11" key="1">
    <citation type="submission" date="2007-10" db="EMBL/GenBank/DDBJ databases">
        <title>Complete genome of Alkaliphilus oremlandii OhILAs.</title>
        <authorList>
            <person name="Copeland A."/>
            <person name="Lucas S."/>
            <person name="Lapidus A."/>
            <person name="Barry K."/>
            <person name="Detter J.C."/>
            <person name="Glavina del Rio T."/>
            <person name="Hammon N."/>
            <person name="Israni S."/>
            <person name="Dalin E."/>
            <person name="Tice H."/>
            <person name="Pitluck S."/>
            <person name="Chain P."/>
            <person name="Malfatti S."/>
            <person name="Shin M."/>
            <person name="Vergez L."/>
            <person name="Schmutz J."/>
            <person name="Larimer F."/>
            <person name="Land M."/>
            <person name="Hauser L."/>
            <person name="Kyrpides N."/>
            <person name="Mikhailova N."/>
            <person name="Stolz J.F."/>
            <person name="Dawson A."/>
            <person name="Fisher E."/>
            <person name="Crable B."/>
            <person name="Perera E."/>
            <person name="Lisak J."/>
            <person name="Ranganathan M."/>
            <person name="Basu P."/>
            <person name="Richardson P."/>
        </authorList>
    </citation>
    <scope>NUCLEOTIDE SEQUENCE [LARGE SCALE GENOMIC DNA]</scope>
    <source>
        <strain evidence="11">OhILAs</strain>
    </source>
</reference>
<evidence type="ECO:0000256" key="4">
    <source>
        <dbReference type="ARBA" id="ARBA00022741"/>
    </source>
</evidence>
<dbReference type="STRING" id="350688.Clos_1095"/>
<evidence type="ECO:0000313" key="10">
    <source>
        <dbReference type="EMBL" id="ABW18641.1"/>
    </source>
</evidence>
<comment type="catalytic activity">
    <reaction evidence="8">
        <text>Mo-molybdopterin + GTP + H(+) = Mo-molybdopterin guanine dinucleotide + diphosphate</text>
        <dbReference type="Rhea" id="RHEA:34243"/>
        <dbReference type="ChEBI" id="CHEBI:15378"/>
        <dbReference type="ChEBI" id="CHEBI:33019"/>
        <dbReference type="ChEBI" id="CHEBI:37565"/>
        <dbReference type="ChEBI" id="CHEBI:71302"/>
        <dbReference type="ChEBI" id="CHEBI:71310"/>
        <dbReference type="EC" id="2.7.7.77"/>
    </reaction>
</comment>
<dbReference type="Gene3D" id="3.90.550.10">
    <property type="entry name" value="Spore Coat Polysaccharide Biosynthesis Protein SpsA, Chain A"/>
    <property type="match status" value="1"/>
</dbReference>
<protein>
    <recommendedName>
        <fullName evidence="8">Probable molybdenum cofactor guanylyltransferase</fullName>
        <shortName evidence="8">MoCo guanylyltransferase</shortName>
        <ecNumber evidence="8">2.7.7.77</ecNumber>
    </recommendedName>
    <alternativeName>
        <fullName evidence="8">GTP:molybdopterin guanylyltransferase</fullName>
    </alternativeName>
    <alternativeName>
        <fullName evidence="8">Mo-MPT guanylyltransferase</fullName>
    </alternativeName>
    <alternativeName>
        <fullName evidence="8">Molybdopterin guanylyltransferase</fullName>
    </alternativeName>
    <alternativeName>
        <fullName evidence="8">Molybdopterin-guanine dinucleotide synthase</fullName>
        <shortName evidence="8">MGD synthase</shortName>
    </alternativeName>
</protein>
<evidence type="ECO:0000256" key="2">
    <source>
        <dbReference type="ARBA" id="ARBA00022679"/>
    </source>
</evidence>
<dbReference type="GO" id="GO:0046872">
    <property type="term" value="F:metal ion binding"/>
    <property type="evidence" value="ECO:0007669"/>
    <property type="project" value="UniProtKB-KW"/>
</dbReference>
<dbReference type="Proteomes" id="UP000000269">
    <property type="component" value="Chromosome"/>
</dbReference>
<dbReference type="InterPro" id="IPR025877">
    <property type="entry name" value="MobA-like_NTP_Trfase"/>
</dbReference>
<dbReference type="KEGG" id="aoe:Clos_1095"/>
<proteinExistence type="inferred from homology"/>
<feature type="binding site" evidence="8">
    <location>
        <begin position="11"/>
        <end position="13"/>
    </location>
    <ligand>
        <name>GTP</name>
        <dbReference type="ChEBI" id="CHEBI:37565"/>
    </ligand>
</feature>
<keyword evidence="5 8" id="KW-0460">Magnesium</keyword>
<dbReference type="AlphaFoldDB" id="A8MGU7"/>